<feature type="non-terminal residue" evidence="3">
    <location>
        <position position="269"/>
    </location>
</feature>
<dbReference type="Gene3D" id="3.40.50.720">
    <property type="entry name" value="NAD(P)-binding Rossmann-like Domain"/>
    <property type="match status" value="1"/>
</dbReference>
<gene>
    <name evidence="3" type="ORF">FJW01_01210</name>
</gene>
<evidence type="ECO:0000313" key="3">
    <source>
        <dbReference type="EMBL" id="TPV48706.1"/>
    </source>
</evidence>
<dbReference type="EMBL" id="VHJA01000018">
    <property type="protein sequence ID" value="TPV48706.1"/>
    <property type="molecule type" value="Genomic_DNA"/>
</dbReference>
<name>A0A506QSX6_9GAMM</name>
<evidence type="ECO:0000259" key="2">
    <source>
        <dbReference type="Pfam" id="PF01232"/>
    </source>
</evidence>
<keyword evidence="4" id="KW-1185">Reference proteome</keyword>
<dbReference type="SUPFAM" id="SSF51735">
    <property type="entry name" value="NAD(P)-binding Rossmann-fold domains"/>
    <property type="match status" value="1"/>
</dbReference>
<keyword evidence="1" id="KW-0560">Oxidoreductase</keyword>
<feature type="non-terminal residue" evidence="3">
    <location>
        <position position="1"/>
    </location>
</feature>
<feature type="domain" description="Mannitol dehydrogenase N-terminal" evidence="2">
    <location>
        <begin position="1"/>
        <end position="240"/>
    </location>
</feature>
<organism evidence="3 4">
    <name type="scientific">Pantoea deleyi</name>
    <dbReference type="NCBI Taxonomy" id="470932"/>
    <lineage>
        <taxon>Bacteria</taxon>
        <taxon>Pseudomonadati</taxon>
        <taxon>Pseudomonadota</taxon>
        <taxon>Gammaproteobacteria</taxon>
        <taxon>Enterobacterales</taxon>
        <taxon>Erwiniaceae</taxon>
        <taxon>Pantoea</taxon>
    </lineage>
</organism>
<dbReference type="PANTHER" id="PTHR43362:SF7">
    <property type="entry name" value="D-MANNONATE OXIDOREDUCTASE"/>
    <property type="match status" value="1"/>
</dbReference>
<dbReference type="GO" id="GO:0008866">
    <property type="term" value="F:fructuronate reductase activity"/>
    <property type="evidence" value="ECO:0007669"/>
    <property type="project" value="TreeGrafter"/>
</dbReference>
<dbReference type="AlphaFoldDB" id="A0A506QSX6"/>
<accession>A0A506QSX6</accession>
<sequence>RAHQAWYLNQLHLKGDTRWTIALANIRNSQTQETLQRLSAQKGRYTLELISPAGERRYQTISSVSKIILWNPGMRSLIEEGAHPDTRIISFTVTEGGYFLNDDCHLDLQHPAVIADLAGNSDPLTLYGALIRILRQRLESSAGPVTLLSCDNLRNNGDSILTGLTEFVQASDDICLLKWTKSNVSAPNSMVDRITPKFDEKIFSRLAEHGIDGDQVPLSCESFAQWVVQDRFIAGRPALEEVGVEFKDNVMHYEEKKIRILNASHSGVA</sequence>
<dbReference type="PANTHER" id="PTHR43362">
    <property type="entry name" value="MANNITOL DEHYDROGENASE DSF1-RELATED"/>
    <property type="match status" value="1"/>
</dbReference>
<dbReference type="GO" id="GO:0042840">
    <property type="term" value="P:D-glucuronate catabolic process"/>
    <property type="evidence" value="ECO:0007669"/>
    <property type="project" value="TreeGrafter"/>
</dbReference>
<dbReference type="PRINTS" id="PR00084">
    <property type="entry name" value="MTLDHDRGNASE"/>
</dbReference>
<dbReference type="InterPro" id="IPR036291">
    <property type="entry name" value="NAD(P)-bd_dom_sf"/>
</dbReference>
<dbReference type="InterPro" id="IPR000669">
    <property type="entry name" value="Mannitol_DH"/>
</dbReference>
<dbReference type="OrthoDB" id="271711at2"/>
<dbReference type="InterPro" id="IPR013131">
    <property type="entry name" value="Mannitol_DH_N"/>
</dbReference>
<reference evidence="3 4" key="1">
    <citation type="submission" date="2019-06" db="EMBL/GenBank/DDBJ databases">
        <title>Taxogenomics and systematics of the genus Pantoea.</title>
        <authorList>
            <person name="Tambong J.T."/>
        </authorList>
    </citation>
    <scope>NUCLEOTIDE SEQUENCE [LARGE SCALE GENOMIC DNA]</scope>
    <source>
        <strain evidence="3 4">LMG 24200</strain>
    </source>
</reference>
<evidence type="ECO:0000256" key="1">
    <source>
        <dbReference type="ARBA" id="ARBA00023002"/>
    </source>
</evidence>
<protein>
    <submittedName>
        <fullName evidence="3">Mannitol dehydrogenase family protein</fullName>
    </submittedName>
</protein>
<dbReference type="Proteomes" id="UP000317747">
    <property type="component" value="Unassembled WGS sequence"/>
</dbReference>
<dbReference type="InterPro" id="IPR050988">
    <property type="entry name" value="Mannitol_DH/Oxidoreductase"/>
</dbReference>
<dbReference type="Pfam" id="PF01232">
    <property type="entry name" value="Mannitol_dh"/>
    <property type="match status" value="1"/>
</dbReference>
<proteinExistence type="predicted"/>
<evidence type="ECO:0000313" key="4">
    <source>
        <dbReference type="Proteomes" id="UP000317747"/>
    </source>
</evidence>
<comment type="caution">
    <text evidence="3">The sequence shown here is derived from an EMBL/GenBank/DDBJ whole genome shotgun (WGS) entry which is preliminary data.</text>
</comment>